<keyword evidence="7 10" id="KW-0472">Membrane</keyword>
<evidence type="ECO:0000256" key="8">
    <source>
        <dbReference type="ARBA" id="ARBA00023251"/>
    </source>
</evidence>
<evidence type="ECO:0000256" key="3">
    <source>
        <dbReference type="ARBA" id="ARBA00022448"/>
    </source>
</evidence>
<evidence type="ECO:0000256" key="1">
    <source>
        <dbReference type="ARBA" id="ARBA00004651"/>
    </source>
</evidence>
<evidence type="ECO:0000256" key="4">
    <source>
        <dbReference type="ARBA" id="ARBA00022475"/>
    </source>
</evidence>
<comment type="similarity">
    <text evidence="2">Belongs to the drug/metabolite transporter (DMT) superfamily. Small multidrug resistance (SMR) (TC 2.A.7.1) family. Mmr subfamily.</text>
</comment>
<evidence type="ECO:0000256" key="2">
    <source>
        <dbReference type="ARBA" id="ARBA00007822"/>
    </source>
</evidence>
<protein>
    <submittedName>
        <fullName evidence="11">Multidrug efflux SMR transporter</fullName>
    </submittedName>
</protein>
<evidence type="ECO:0000256" key="5">
    <source>
        <dbReference type="ARBA" id="ARBA00022692"/>
    </source>
</evidence>
<keyword evidence="3" id="KW-0813">Transport</keyword>
<keyword evidence="4" id="KW-1003">Cell membrane</keyword>
<reference evidence="11 12" key="1">
    <citation type="submission" date="2024-06" db="EMBL/GenBank/DDBJ databases">
        <title>The Natural Products Discovery Center: Release of the First 8490 Sequenced Strains for Exploring Actinobacteria Biosynthetic Diversity.</title>
        <authorList>
            <person name="Kalkreuter E."/>
            <person name="Kautsar S.A."/>
            <person name="Yang D."/>
            <person name="Bader C.D."/>
            <person name="Teijaro C.N."/>
            <person name="Fluegel L."/>
            <person name="Davis C.M."/>
            <person name="Simpson J.R."/>
            <person name="Lauterbach L."/>
            <person name="Steele A.D."/>
            <person name="Gui C."/>
            <person name="Meng S."/>
            <person name="Li G."/>
            <person name="Viehrig K."/>
            <person name="Ye F."/>
            <person name="Su P."/>
            <person name="Kiefer A.F."/>
            <person name="Nichols A."/>
            <person name="Cepeda A.J."/>
            <person name="Yan W."/>
            <person name="Fan B."/>
            <person name="Jiang Y."/>
            <person name="Adhikari A."/>
            <person name="Zheng C.-J."/>
            <person name="Schuster L."/>
            <person name="Cowan T.M."/>
            <person name="Smanski M.J."/>
            <person name="Chevrette M.G."/>
            <person name="De Carvalho L.P.S."/>
            <person name="Shen B."/>
        </authorList>
    </citation>
    <scope>NUCLEOTIDE SEQUENCE [LARGE SCALE GENOMIC DNA]</scope>
    <source>
        <strain evidence="11 12">NPDC019434</strain>
    </source>
</reference>
<comment type="caution">
    <text evidence="11">The sequence shown here is derived from an EMBL/GenBank/DDBJ whole genome shotgun (WGS) entry which is preliminary data.</text>
</comment>
<evidence type="ECO:0000313" key="12">
    <source>
        <dbReference type="Proteomes" id="UP001550535"/>
    </source>
</evidence>
<feature type="transmembrane region" description="Helical" evidence="10">
    <location>
        <begin position="58"/>
        <end position="77"/>
    </location>
</feature>
<keyword evidence="6 10" id="KW-1133">Transmembrane helix</keyword>
<proteinExistence type="inferred from homology"/>
<evidence type="ECO:0000256" key="9">
    <source>
        <dbReference type="RuleBase" id="RU003942"/>
    </source>
</evidence>
<feature type="transmembrane region" description="Helical" evidence="10">
    <location>
        <begin position="27"/>
        <end position="46"/>
    </location>
</feature>
<dbReference type="EMBL" id="JBEYBR010000068">
    <property type="protein sequence ID" value="MEU2124841.1"/>
    <property type="molecule type" value="Genomic_DNA"/>
</dbReference>
<dbReference type="SUPFAM" id="SSF103481">
    <property type="entry name" value="Multidrug resistance efflux transporter EmrE"/>
    <property type="match status" value="1"/>
</dbReference>
<keyword evidence="8" id="KW-0046">Antibiotic resistance</keyword>
<dbReference type="Gene3D" id="1.10.3730.20">
    <property type="match status" value="1"/>
</dbReference>
<organism evidence="11 12">
    <name type="scientific">Nocardia niwae</name>
    <dbReference type="NCBI Taxonomy" id="626084"/>
    <lineage>
        <taxon>Bacteria</taxon>
        <taxon>Bacillati</taxon>
        <taxon>Actinomycetota</taxon>
        <taxon>Actinomycetes</taxon>
        <taxon>Mycobacteriales</taxon>
        <taxon>Nocardiaceae</taxon>
        <taxon>Nocardia</taxon>
    </lineage>
</organism>
<keyword evidence="5 9" id="KW-0812">Transmembrane</keyword>
<evidence type="ECO:0000256" key="6">
    <source>
        <dbReference type="ARBA" id="ARBA00022989"/>
    </source>
</evidence>
<evidence type="ECO:0000256" key="10">
    <source>
        <dbReference type="SAM" id="Phobius"/>
    </source>
</evidence>
<dbReference type="InterPro" id="IPR045324">
    <property type="entry name" value="Small_multidrug_res"/>
</dbReference>
<comment type="subcellular location">
    <subcellularLocation>
        <location evidence="1 9">Cell membrane</location>
        <topology evidence="1 9">Multi-pass membrane protein</topology>
    </subcellularLocation>
</comment>
<dbReference type="InterPro" id="IPR000390">
    <property type="entry name" value="Small_drug/metabolite_transptr"/>
</dbReference>
<feature type="transmembrane region" description="Helical" evidence="10">
    <location>
        <begin position="83"/>
        <end position="102"/>
    </location>
</feature>
<accession>A0ABV2XGD2</accession>
<dbReference type="PANTHER" id="PTHR30561:SF0">
    <property type="entry name" value="GUANIDINIUM EXPORTER"/>
    <property type="match status" value="1"/>
</dbReference>
<dbReference type="Proteomes" id="UP001550535">
    <property type="component" value="Unassembled WGS sequence"/>
</dbReference>
<dbReference type="Pfam" id="PF00893">
    <property type="entry name" value="Multi_Drug_Res"/>
    <property type="match status" value="1"/>
</dbReference>
<evidence type="ECO:0000256" key="7">
    <source>
        <dbReference type="ARBA" id="ARBA00023136"/>
    </source>
</evidence>
<gene>
    <name evidence="11" type="ORF">ABZ507_23790</name>
</gene>
<dbReference type="RefSeq" id="WP_063022215.1">
    <property type="nucleotide sequence ID" value="NZ_JBEYBM010000014.1"/>
</dbReference>
<sequence length="106" mass="11026">MNWVVLAAAGLVEIAWSQSIKPTENFTRIVPTLVCFVLGATAVYLLSRAMQTLPVGTAYAVFTGIGALGAITLGIALHKDPLGVGRLLALALILGGIVLARITNPE</sequence>
<dbReference type="PANTHER" id="PTHR30561">
    <property type="entry name" value="SMR FAMILY PROTON-DEPENDENT DRUG EFFLUX TRANSPORTER SUGE"/>
    <property type="match status" value="1"/>
</dbReference>
<dbReference type="InterPro" id="IPR037185">
    <property type="entry name" value="EmrE-like"/>
</dbReference>
<evidence type="ECO:0000313" key="11">
    <source>
        <dbReference type="EMBL" id="MEU2124841.1"/>
    </source>
</evidence>
<name>A0ABV2XGD2_9NOCA</name>
<keyword evidence="12" id="KW-1185">Reference proteome</keyword>